<feature type="active site" description="Charge relay system" evidence="5">
    <location>
        <position position="285"/>
    </location>
</feature>
<reference evidence="10 11" key="1">
    <citation type="submission" date="2018-01" db="EMBL/GenBank/DDBJ databases">
        <title>G. obscuriglobus.</title>
        <authorList>
            <person name="Franke J."/>
            <person name="Blomberg W."/>
            <person name="Selmecki A."/>
        </authorList>
    </citation>
    <scope>NUCLEOTIDE SEQUENCE [LARGE SCALE GENOMIC DNA]</scope>
    <source>
        <strain evidence="10 11">DSM 5831</strain>
    </source>
</reference>
<dbReference type="PROSITE" id="PS00136">
    <property type="entry name" value="SUBTILASE_ASP"/>
    <property type="match status" value="1"/>
</dbReference>
<dbReference type="RefSeq" id="WP_010036818.1">
    <property type="nucleotide sequence ID" value="NZ_CP025958.1"/>
</dbReference>
<feature type="domain" description="Peptidase S8/S53" evidence="9">
    <location>
        <begin position="88"/>
        <end position="337"/>
    </location>
</feature>
<keyword evidence="11" id="KW-1185">Reference proteome</keyword>
<dbReference type="InterPro" id="IPR034202">
    <property type="entry name" value="Subtilisin_Carlsberg-like"/>
</dbReference>
<dbReference type="KEGG" id="gog:C1280_17925"/>
<evidence type="ECO:0000313" key="10">
    <source>
        <dbReference type="EMBL" id="AWM38678.1"/>
    </source>
</evidence>
<dbReference type="InterPro" id="IPR023828">
    <property type="entry name" value="Peptidase_S8_Ser-AS"/>
</dbReference>
<comment type="similarity">
    <text evidence="1 5 6">Belongs to the peptidase S8 family.</text>
</comment>
<dbReference type="InterPro" id="IPR015500">
    <property type="entry name" value="Peptidase_S8_subtilisin-rel"/>
</dbReference>
<dbReference type="PROSITE" id="PS51892">
    <property type="entry name" value="SUBTILASE"/>
    <property type="match status" value="1"/>
</dbReference>
<dbReference type="InterPro" id="IPR023827">
    <property type="entry name" value="Peptidase_S8_Asp-AS"/>
</dbReference>
<dbReference type="PROSITE" id="PS00137">
    <property type="entry name" value="SUBTILASE_HIS"/>
    <property type="match status" value="1"/>
</dbReference>
<protein>
    <submittedName>
        <fullName evidence="10">Peptidase S8</fullName>
    </submittedName>
</protein>
<dbReference type="SUPFAM" id="SSF52743">
    <property type="entry name" value="Subtilisin-like"/>
    <property type="match status" value="1"/>
</dbReference>
<feature type="active site" description="Charge relay system" evidence="5">
    <location>
        <position position="130"/>
    </location>
</feature>
<evidence type="ECO:0000256" key="4">
    <source>
        <dbReference type="ARBA" id="ARBA00022825"/>
    </source>
</evidence>
<feature type="compositionally biased region" description="Pro residues" evidence="7">
    <location>
        <begin position="349"/>
        <end position="363"/>
    </location>
</feature>
<feature type="chain" id="PRO_5016265905" evidence="8">
    <location>
        <begin position="21"/>
        <end position="396"/>
    </location>
</feature>
<organism evidence="10 11">
    <name type="scientific">Gemmata obscuriglobus</name>
    <dbReference type="NCBI Taxonomy" id="114"/>
    <lineage>
        <taxon>Bacteria</taxon>
        <taxon>Pseudomonadati</taxon>
        <taxon>Planctomycetota</taxon>
        <taxon>Planctomycetia</taxon>
        <taxon>Gemmatales</taxon>
        <taxon>Gemmataceae</taxon>
        <taxon>Gemmata</taxon>
    </lineage>
</organism>
<dbReference type="AlphaFoldDB" id="A0A2Z3GZ08"/>
<evidence type="ECO:0000256" key="7">
    <source>
        <dbReference type="SAM" id="MobiDB-lite"/>
    </source>
</evidence>
<evidence type="ECO:0000256" key="3">
    <source>
        <dbReference type="ARBA" id="ARBA00022801"/>
    </source>
</evidence>
<dbReference type="InterPro" id="IPR000209">
    <property type="entry name" value="Peptidase_S8/S53_dom"/>
</dbReference>
<dbReference type="CDD" id="cd07477">
    <property type="entry name" value="Peptidases_S8_Subtilisin_subset"/>
    <property type="match status" value="1"/>
</dbReference>
<gene>
    <name evidence="10" type="ORF">C1280_17925</name>
</gene>
<dbReference type="Proteomes" id="UP000245802">
    <property type="component" value="Chromosome"/>
</dbReference>
<sequence>MRSYAAAVATALILGLVGVALPPAAPKGAIPVVAAPARAGDDPPDREYKLPPNELVPTAVQALTDAGDVADWGHAVVGVPDAWKVTKGKGAKVAVLDTGCDSGHRDLKPQIVAARDFTGSRSGSSDVNGHGSHCAGIVLAAENAVGMVGVAPESQLIVGKVLGDSGSGLSSGIAAGIDWAVEQGADVISMSLGSPTEDARIRASIAAARAKGVLVIAAAGNEGPREGTVGYPGGTPGVVCVAAIDSALATASFSSRGKQVQVAAPGVNIRSCYPGDRFATMSGTSMATPYVAGCAALYVSRCKSLGVKPTPDDFAQRIASTSKDLPPSGRDTATGFGLVQPAKLLPTSSPVPDPKDPTVPVPVPVPVGDKLELFLPGLTVGGRPVKRIVLELEPKP</sequence>
<dbReference type="Pfam" id="PF00082">
    <property type="entry name" value="Peptidase_S8"/>
    <property type="match status" value="1"/>
</dbReference>
<evidence type="ECO:0000256" key="8">
    <source>
        <dbReference type="SAM" id="SignalP"/>
    </source>
</evidence>
<evidence type="ECO:0000256" key="6">
    <source>
        <dbReference type="RuleBase" id="RU003355"/>
    </source>
</evidence>
<feature type="active site" description="Charge relay system" evidence="5">
    <location>
        <position position="97"/>
    </location>
</feature>
<accession>A0A2Z3GZ08</accession>
<dbReference type="PANTHER" id="PTHR43399">
    <property type="entry name" value="SUBTILISIN-RELATED"/>
    <property type="match status" value="1"/>
</dbReference>
<feature type="region of interest" description="Disordered" evidence="7">
    <location>
        <begin position="343"/>
        <end position="363"/>
    </location>
</feature>
<proteinExistence type="inferred from homology"/>
<evidence type="ECO:0000259" key="9">
    <source>
        <dbReference type="Pfam" id="PF00082"/>
    </source>
</evidence>
<dbReference type="InterPro" id="IPR022398">
    <property type="entry name" value="Peptidase_S8_His-AS"/>
</dbReference>
<keyword evidence="4 5" id="KW-0720">Serine protease</keyword>
<dbReference type="PROSITE" id="PS00138">
    <property type="entry name" value="SUBTILASE_SER"/>
    <property type="match status" value="1"/>
</dbReference>
<evidence type="ECO:0000313" key="11">
    <source>
        <dbReference type="Proteomes" id="UP000245802"/>
    </source>
</evidence>
<keyword evidence="8" id="KW-0732">Signal</keyword>
<keyword evidence="3 5" id="KW-0378">Hydrolase</keyword>
<dbReference type="GO" id="GO:0006508">
    <property type="term" value="P:proteolysis"/>
    <property type="evidence" value="ECO:0007669"/>
    <property type="project" value="UniProtKB-KW"/>
</dbReference>
<name>A0A2Z3GZ08_9BACT</name>
<dbReference type="Gene3D" id="3.40.50.200">
    <property type="entry name" value="Peptidase S8/S53 domain"/>
    <property type="match status" value="1"/>
</dbReference>
<dbReference type="OrthoDB" id="252653at2"/>
<evidence type="ECO:0000256" key="1">
    <source>
        <dbReference type="ARBA" id="ARBA00011073"/>
    </source>
</evidence>
<evidence type="ECO:0000256" key="5">
    <source>
        <dbReference type="PROSITE-ProRule" id="PRU01240"/>
    </source>
</evidence>
<feature type="signal peptide" evidence="8">
    <location>
        <begin position="1"/>
        <end position="20"/>
    </location>
</feature>
<dbReference type="InterPro" id="IPR036852">
    <property type="entry name" value="Peptidase_S8/S53_dom_sf"/>
</dbReference>
<dbReference type="PANTHER" id="PTHR43399:SF4">
    <property type="entry name" value="CELL WALL-ASSOCIATED PROTEASE"/>
    <property type="match status" value="1"/>
</dbReference>
<dbReference type="EMBL" id="CP025958">
    <property type="protein sequence ID" value="AWM38678.1"/>
    <property type="molecule type" value="Genomic_DNA"/>
</dbReference>
<keyword evidence="2 5" id="KW-0645">Protease</keyword>
<dbReference type="PRINTS" id="PR00723">
    <property type="entry name" value="SUBTILISIN"/>
</dbReference>
<dbReference type="GO" id="GO:0004252">
    <property type="term" value="F:serine-type endopeptidase activity"/>
    <property type="evidence" value="ECO:0007669"/>
    <property type="project" value="UniProtKB-UniRule"/>
</dbReference>
<dbReference type="InterPro" id="IPR051048">
    <property type="entry name" value="Peptidase_S8/S53_subtilisin"/>
</dbReference>
<evidence type="ECO:0000256" key="2">
    <source>
        <dbReference type="ARBA" id="ARBA00022670"/>
    </source>
</evidence>